<evidence type="ECO:0000256" key="2">
    <source>
        <dbReference type="SAM" id="MobiDB-lite"/>
    </source>
</evidence>
<dbReference type="PANTHER" id="PTHR43591">
    <property type="entry name" value="METHYLTRANSFERASE"/>
    <property type="match status" value="1"/>
</dbReference>
<accession>A0A8H3WKL2</accession>
<comment type="caution">
    <text evidence="3">The sequence shown here is derived from an EMBL/GenBank/DDBJ whole genome shotgun (WGS) entry which is preliminary data.</text>
</comment>
<dbReference type="GO" id="GO:0032259">
    <property type="term" value="P:methylation"/>
    <property type="evidence" value="ECO:0007669"/>
    <property type="project" value="UniProtKB-KW"/>
</dbReference>
<protein>
    <submittedName>
        <fullName evidence="3">Methyltransferase domain-containing protein</fullName>
    </submittedName>
</protein>
<dbReference type="Pfam" id="PF13489">
    <property type="entry name" value="Methyltransf_23"/>
    <property type="match status" value="1"/>
</dbReference>
<proteinExistence type="inferred from homology"/>
<organism evidence="3 4">
    <name type="scientific">Colletotrichum asianum</name>
    <dbReference type="NCBI Taxonomy" id="702518"/>
    <lineage>
        <taxon>Eukaryota</taxon>
        <taxon>Fungi</taxon>
        <taxon>Dikarya</taxon>
        <taxon>Ascomycota</taxon>
        <taxon>Pezizomycotina</taxon>
        <taxon>Sordariomycetes</taxon>
        <taxon>Hypocreomycetidae</taxon>
        <taxon>Glomerellales</taxon>
        <taxon>Glomerellaceae</taxon>
        <taxon>Colletotrichum</taxon>
        <taxon>Colletotrichum gloeosporioides species complex</taxon>
    </lineage>
</organism>
<feature type="region of interest" description="Disordered" evidence="2">
    <location>
        <begin position="1"/>
        <end position="29"/>
    </location>
</feature>
<evidence type="ECO:0000313" key="4">
    <source>
        <dbReference type="Proteomes" id="UP000434172"/>
    </source>
</evidence>
<dbReference type="EMBL" id="WOWK01000032">
    <property type="protein sequence ID" value="KAF0326163.1"/>
    <property type="molecule type" value="Genomic_DNA"/>
</dbReference>
<comment type="similarity">
    <text evidence="1">Belongs to the methyltransferase superfamily. LaeA methyltransferase family.</text>
</comment>
<name>A0A8H3WKL2_9PEZI</name>
<feature type="compositionally biased region" description="Polar residues" evidence="2">
    <location>
        <begin position="19"/>
        <end position="29"/>
    </location>
</feature>
<dbReference type="OrthoDB" id="2013972at2759"/>
<evidence type="ECO:0000256" key="1">
    <source>
        <dbReference type="ARBA" id="ARBA00038158"/>
    </source>
</evidence>
<dbReference type="GO" id="GO:0008168">
    <property type="term" value="F:methyltransferase activity"/>
    <property type="evidence" value="ECO:0007669"/>
    <property type="project" value="UniProtKB-KW"/>
</dbReference>
<keyword evidence="4" id="KW-1185">Reference proteome</keyword>
<dbReference type="SUPFAM" id="SSF53335">
    <property type="entry name" value="S-adenosyl-L-methionine-dependent methyltransferases"/>
    <property type="match status" value="1"/>
</dbReference>
<keyword evidence="3" id="KW-0808">Transferase</keyword>
<dbReference type="CDD" id="cd02440">
    <property type="entry name" value="AdoMet_MTases"/>
    <property type="match status" value="1"/>
</dbReference>
<keyword evidence="3" id="KW-0489">Methyltransferase</keyword>
<dbReference type="AlphaFoldDB" id="A0A8H3WKL2"/>
<reference evidence="3 4" key="1">
    <citation type="submission" date="2019-12" db="EMBL/GenBank/DDBJ databases">
        <title>A genome sequence resource for the geographically widespread anthracnose pathogen Colletotrichum asianum.</title>
        <authorList>
            <person name="Meng Y."/>
        </authorList>
    </citation>
    <scope>NUCLEOTIDE SEQUENCE [LARGE SCALE GENOMIC DNA]</scope>
    <source>
        <strain evidence="3 4">ICMP 18580</strain>
    </source>
</reference>
<dbReference type="Proteomes" id="UP000434172">
    <property type="component" value="Unassembled WGS sequence"/>
</dbReference>
<dbReference type="PANTHER" id="PTHR43591:SF10">
    <property type="entry name" value="ABC TRANSMEMBRANE TYPE-1 DOMAIN-CONTAINING PROTEIN-RELATED"/>
    <property type="match status" value="1"/>
</dbReference>
<sequence length="329" mass="37493">MAQTNIQAEVPPEADVTGDTDSSLGQDDFSATTSLRSSIIDYRVENGRTYHRYKEGKYFGPNDEDESNRLDLQHHLFLLTFDNRLGYAPPNDPDWKGRVLDVGTGTGIWSIDFGDEHPDTEVLGFDLSATQPEFVPPNVYFEVDDLDNEWIYARPFDYIHIRGMSGSVRNWPELLKKCFENLRPGGYIELQEAESNIFSADDTCERGAFYKSLSYVASALEVFGCPFIPLDTLTSLLPEAGFVEVSDRRFIWPLNTWPRDPYLKELGSWSRENLASNTAGMIMAPMTRVHGWRQEEVQVFAAEVRKDLSDRGNHGYWPIRAIWAKKPSE</sequence>
<evidence type="ECO:0000313" key="3">
    <source>
        <dbReference type="EMBL" id="KAF0326163.1"/>
    </source>
</evidence>
<gene>
    <name evidence="3" type="ORF">GQ607_006671</name>
</gene>
<dbReference type="InterPro" id="IPR029063">
    <property type="entry name" value="SAM-dependent_MTases_sf"/>
</dbReference>
<dbReference type="Gene3D" id="3.40.50.150">
    <property type="entry name" value="Vaccinia Virus protein VP39"/>
    <property type="match status" value="1"/>
</dbReference>